<evidence type="ECO:0000313" key="2">
    <source>
        <dbReference type="EMBL" id="ART82533.1"/>
    </source>
</evidence>
<gene>
    <name evidence="2" type="ORF">CBP31_07790</name>
</gene>
<accession>A0A1Y0D4S3</accession>
<sequence length="212" mass="23265">MIKRWLWISLLMPNLLLAGQLLAAESNTATKEVMEAENEAESEIKQAITAATEAYQAGELSQAVTQLDYAATLIRQLQAGELGKLFPEPLAGWQADKVDSQAGVAGLFGGGINASRNYHKGDHRLEISIMKDSPLLQTMGMLFANPSMATMGGYKVKRIQGHTAMSKAEDNHQELQMMIENRILLQFNGRNISEDDLKAYAEAVDIEAITKL</sequence>
<dbReference type="EMBL" id="CP021377">
    <property type="protein sequence ID" value="ART82533.1"/>
    <property type="molecule type" value="Genomic_DNA"/>
</dbReference>
<reference evidence="2 3" key="1">
    <citation type="journal article" date="2014" name="Int. J. Syst. Evol. Microbiol.">
        <title>Oceanisphaera profunda sp. nov., a marine bacterium isolated from deep-sea sediment, and emended description of the genus Oceanisphaera.</title>
        <authorList>
            <person name="Xu Z."/>
            <person name="Zhang X.Y."/>
            <person name="Su H.N."/>
            <person name="Yu Z.C."/>
            <person name="Liu C."/>
            <person name="Li H."/>
            <person name="Chen X.L."/>
            <person name="Song X.Y."/>
            <person name="Xie B.B."/>
            <person name="Qin Q.L."/>
            <person name="Zhou B.C."/>
            <person name="Shi M."/>
            <person name="Huang Y."/>
            <person name="Zhang Y.Z."/>
        </authorList>
    </citation>
    <scope>NUCLEOTIDE SEQUENCE [LARGE SCALE GENOMIC DNA]</scope>
    <source>
        <strain evidence="2 3">SM1222</strain>
    </source>
</reference>
<feature type="chain" id="PRO_5012033249" evidence="1">
    <location>
        <begin position="24"/>
        <end position="212"/>
    </location>
</feature>
<proteinExistence type="predicted"/>
<name>A0A1Y0D4S3_9GAMM</name>
<organism evidence="2 3">
    <name type="scientific">Oceanisphaera profunda</name>
    <dbReference type="NCBI Taxonomy" id="1416627"/>
    <lineage>
        <taxon>Bacteria</taxon>
        <taxon>Pseudomonadati</taxon>
        <taxon>Pseudomonadota</taxon>
        <taxon>Gammaproteobacteria</taxon>
        <taxon>Aeromonadales</taxon>
        <taxon>Aeromonadaceae</taxon>
        <taxon>Oceanisphaera</taxon>
    </lineage>
</organism>
<keyword evidence="3" id="KW-1185">Reference proteome</keyword>
<feature type="signal peptide" evidence="1">
    <location>
        <begin position="1"/>
        <end position="23"/>
    </location>
</feature>
<dbReference type="OrthoDB" id="5766180at2"/>
<evidence type="ECO:0000313" key="3">
    <source>
        <dbReference type="Proteomes" id="UP000243937"/>
    </source>
</evidence>
<dbReference type="KEGG" id="opf:CBP31_07790"/>
<dbReference type="RefSeq" id="WP_087036073.1">
    <property type="nucleotide sequence ID" value="NZ_CP021377.1"/>
</dbReference>
<evidence type="ECO:0000256" key="1">
    <source>
        <dbReference type="SAM" id="SignalP"/>
    </source>
</evidence>
<dbReference type="Proteomes" id="UP000243937">
    <property type="component" value="Chromosome"/>
</dbReference>
<protein>
    <submittedName>
        <fullName evidence="2">Uncharacterized protein</fullName>
    </submittedName>
</protein>
<dbReference type="AlphaFoldDB" id="A0A1Y0D4S3"/>
<keyword evidence="1" id="KW-0732">Signal</keyword>